<dbReference type="InterPro" id="IPR015286">
    <property type="entry name" value="Porin_fam_mycobact-type"/>
</dbReference>
<protein>
    <submittedName>
        <fullName evidence="3">MspA domain-containing protein</fullName>
    </submittedName>
</protein>
<dbReference type="Proteomes" id="UP000019150">
    <property type="component" value="Chromosome"/>
</dbReference>
<dbReference type="OrthoDB" id="4540215at2"/>
<name>W5T952_9NOCA</name>
<proteinExistence type="predicted"/>
<dbReference type="KEGG" id="nno:NONO_c10330"/>
<dbReference type="RefSeq" id="WP_025347361.1">
    <property type="nucleotide sequence ID" value="NZ_CP006850.1"/>
</dbReference>
<organism evidence="3 4">
    <name type="scientific">Nocardia nova SH22a</name>
    <dbReference type="NCBI Taxonomy" id="1415166"/>
    <lineage>
        <taxon>Bacteria</taxon>
        <taxon>Bacillati</taxon>
        <taxon>Actinomycetota</taxon>
        <taxon>Actinomycetes</taxon>
        <taxon>Mycobacteriales</taxon>
        <taxon>Nocardiaceae</taxon>
        <taxon>Nocardia</taxon>
    </lineage>
</organism>
<evidence type="ECO:0000256" key="2">
    <source>
        <dbReference type="SAM" id="SignalP"/>
    </source>
</evidence>
<evidence type="ECO:0000313" key="4">
    <source>
        <dbReference type="Proteomes" id="UP000019150"/>
    </source>
</evidence>
<feature type="chain" id="PRO_5004872036" evidence="2">
    <location>
        <begin position="25"/>
        <end position="254"/>
    </location>
</feature>
<dbReference type="Pfam" id="PF09203">
    <property type="entry name" value="MspA"/>
    <property type="match status" value="1"/>
</dbReference>
<reference evidence="3 4" key="1">
    <citation type="journal article" date="2014" name="Appl. Environ. Microbiol.">
        <title>Insights into the Microbial Degradation of Rubber and Gutta-Percha by Analysis of the Complete Genome of Nocardia nova SH22a.</title>
        <authorList>
            <person name="Luo Q."/>
            <person name="Hiessl S."/>
            <person name="Poehlein A."/>
            <person name="Daniel R."/>
            <person name="Steinbuchel A."/>
        </authorList>
    </citation>
    <scope>NUCLEOTIDE SEQUENCE [LARGE SCALE GENOMIC DNA]</scope>
    <source>
        <strain evidence="3">SH22a</strain>
    </source>
</reference>
<feature type="compositionally biased region" description="Gly residues" evidence="1">
    <location>
        <begin position="148"/>
        <end position="160"/>
    </location>
</feature>
<evidence type="ECO:0000313" key="3">
    <source>
        <dbReference type="EMBL" id="AHH15840.1"/>
    </source>
</evidence>
<dbReference type="AlphaFoldDB" id="W5T952"/>
<keyword evidence="2" id="KW-0732">Signal</keyword>
<feature type="region of interest" description="Disordered" evidence="1">
    <location>
        <begin position="110"/>
        <end position="160"/>
    </location>
</feature>
<accession>W5T952</accession>
<feature type="compositionally biased region" description="Gly residues" evidence="1">
    <location>
        <begin position="125"/>
        <end position="139"/>
    </location>
</feature>
<gene>
    <name evidence="3" type="ORF">NONO_c10330</name>
</gene>
<dbReference type="STRING" id="1415166.NONO_c10330"/>
<dbReference type="Gene3D" id="2.60.40.1650">
    <property type="entry name" value="Porin MspA (Ig-like beta-sandwich domain)"/>
    <property type="match status" value="2"/>
</dbReference>
<dbReference type="HOGENOM" id="CLU_067810_1_0_11"/>
<sequence>MRGSLAIIAGMVVPVVLLAGTAHADNHVTLPDGHGVAHAPDGVSVDVGRTGEQATVSNSMADSPLSRTAWVSGVTTVHVDAPSGVTVTGGHIETGYLVGCQVDLGSAVHAAPSGDTQQTSPQPPGNGGAPGNPAGGNPGGDNQDGDNQGSGGGGDGGGLSVGNYDLGAGLNGSGVTPFADPDASIRLKPGKAATKKIQTYDFTGTDGVAQFVDHTISIDGCAGAAQARSYITITVHDKVMDSTITLWGRPFDLG</sequence>
<dbReference type="EMBL" id="CP006850">
    <property type="protein sequence ID" value="AHH15840.1"/>
    <property type="molecule type" value="Genomic_DNA"/>
</dbReference>
<keyword evidence="4" id="KW-1185">Reference proteome</keyword>
<evidence type="ECO:0000256" key="1">
    <source>
        <dbReference type="SAM" id="MobiDB-lite"/>
    </source>
</evidence>
<dbReference type="eggNOG" id="ENOG5031PUS">
    <property type="taxonomic scope" value="Bacteria"/>
</dbReference>
<feature type="signal peptide" evidence="2">
    <location>
        <begin position="1"/>
        <end position="24"/>
    </location>
</feature>
<dbReference type="PATRIC" id="fig|1415166.3.peg.1047"/>